<dbReference type="CDD" id="cd06257">
    <property type="entry name" value="DnaJ"/>
    <property type="match status" value="1"/>
</dbReference>
<name>A0A9X3MZ54_9ACTN</name>
<dbReference type="PROSITE" id="PS50076">
    <property type="entry name" value="DNAJ_2"/>
    <property type="match status" value="1"/>
</dbReference>
<feature type="domain" description="J" evidence="2">
    <location>
        <begin position="2"/>
        <end position="58"/>
    </location>
</feature>
<dbReference type="InterPro" id="IPR001623">
    <property type="entry name" value="DnaJ_domain"/>
</dbReference>
<dbReference type="AlphaFoldDB" id="A0A9X3MZ54"/>
<accession>A0A9X3MZ54</accession>
<dbReference type="InterPro" id="IPR036869">
    <property type="entry name" value="J_dom_sf"/>
</dbReference>
<sequence length="199" mass="21996">MDPYAVLGVRPGAAEQEITAAYREAAKRWHPDRSPGEDAAARMAEINAAYDLVRATAQHGLQGPWNPGAPTPRTRAATRSAGKGGWLIPPLRLALGPELLDTLNPDEDVKLVTPTSTWASPRAILAVTERRLLWLLDDAPVARVHSLPFRNVAEISHKVRRKHATLMVRTIAGRRHVFHDLRPHTAASIERHVQQRPLS</sequence>
<proteinExistence type="predicted"/>
<dbReference type="InterPro" id="IPR050817">
    <property type="entry name" value="DjlA_DnaK_co-chaperone"/>
</dbReference>
<protein>
    <submittedName>
        <fullName evidence="3">J domain-containing protein</fullName>
    </submittedName>
</protein>
<dbReference type="PANTHER" id="PTHR24074">
    <property type="entry name" value="CO-CHAPERONE PROTEIN DJLA"/>
    <property type="match status" value="1"/>
</dbReference>
<dbReference type="SUPFAM" id="SSF46565">
    <property type="entry name" value="Chaperone J-domain"/>
    <property type="match status" value="1"/>
</dbReference>
<evidence type="ECO:0000313" key="4">
    <source>
        <dbReference type="Proteomes" id="UP001149140"/>
    </source>
</evidence>
<feature type="region of interest" description="Disordered" evidence="1">
    <location>
        <begin position="62"/>
        <end position="82"/>
    </location>
</feature>
<evidence type="ECO:0000256" key="1">
    <source>
        <dbReference type="SAM" id="MobiDB-lite"/>
    </source>
</evidence>
<gene>
    <name evidence="3" type="ORF">OM076_27030</name>
</gene>
<evidence type="ECO:0000313" key="3">
    <source>
        <dbReference type="EMBL" id="MDA0163955.1"/>
    </source>
</evidence>
<dbReference type="SMART" id="SM00271">
    <property type="entry name" value="DnaJ"/>
    <property type="match status" value="1"/>
</dbReference>
<dbReference type="Proteomes" id="UP001149140">
    <property type="component" value="Unassembled WGS sequence"/>
</dbReference>
<dbReference type="Pfam" id="PF00226">
    <property type="entry name" value="DnaJ"/>
    <property type="match status" value="1"/>
</dbReference>
<keyword evidence="4" id="KW-1185">Reference proteome</keyword>
<comment type="caution">
    <text evidence="3">The sequence shown here is derived from an EMBL/GenBank/DDBJ whole genome shotgun (WGS) entry which is preliminary data.</text>
</comment>
<evidence type="ECO:0000259" key="2">
    <source>
        <dbReference type="PROSITE" id="PS50076"/>
    </source>
</evidence>
<organism evidence="3 4">
    <name type="scientific">Solirubrobacter ginsenosidimutans</name>
    <dbReference type="NCBI Taxonomy" id="490573"/>
    <lineage>
        <taxon>Bacteria</taxon>
        <taxon>Bacillati</taxon>
        <taxon>Actinomycetota</taxon>
        <taxon>Thermoleophilia</taxon>
        <taxon>Solirubrobacterales</taxon>
        <taxon>Solirubrobacteraceae</taxon>
        <taxon>Solirubrobacter</taxon>
    </lineage>
</organism>
<dbReference type="PRINTS" id="PR00625">
    <property type="entry name" value="JDOMAIN"/>
</dbReference>
<dbReference type="RefSeq" id="WP_270043203.1">
    <property type="nucleotide sequence ID" value="NZ_JAPDOD010000029.1"/>
</dbReference>
<dbReference type="Gene3D" id="1.10.287.110">
    <property type="entry name" value="DnaJ domain"/>
    <property type="match status" value="1"/>
</dbReference>
<reference evidence="3" key="1">
    <citation type="submission" date="2022-10" db="EMBL/GenBank/DDBJ databases">
        <title>The WGS of Solirubrobacter ginsenosidimutans DSM 21036.</title>
        <authorList>
            <person name="Jiang Z."/>
        </authorList>
    </citation>
    <scope>NUCLEOTIDE SEQUENCE</scope>
    <source>
        <strain evidence="3">DSM 21036</strain>
    </source>
</reference>
<dbReference type="EMBL" id="JAPDOD010000029">
    <property type="protein sequence ID" value="MDA0163955.1"/>
    <property type="molecule type" value="Genomic_DNA"/>
</dbReference>